<gene>
    <name evidence="2" type="ORF">IMZ08_07335</name>
</gene>
<protein>
    <recommendedName>
        <fullName evidence="4">Ymf39</fullName>
    </recommendedName>
</protein>
<accession>A0ABR9QHA0</accession>
<reference evidence="2 3" key="1">
    <citation type="submission" date="2020-10" db="EMBL/GenBank/DDBJ databases">
        <title>Bacillus sp. HD4P25, an endophyte from a halophyte.</title>
        <authorList>
            <person name="Sun J.-Q."/>
        </authorList>
    </citation>
    <scope>NUCLEOTIDE SEQUENCE [LARGE SCALE GENOMIC DNA]</scope>
    <source>
        <strain evidence="2 3">YIM 93174</strain>
    </source>
</reference>
<evidence type="ECO:0000313" key="3">
    <source>
        <dbReference type="Proteomes" id="UP001516662"/>
    </source>
</evidence>
<keyword evidence="1" id="KW-0812">Transmembrane</keyword>
<comment type="caution">
    <text evidence="2">The sequence shown here is derived from an EMBL/GenBank/DDBJ whole genome shotgun (WGS) entry which is preliminary data.</text>
</comment>
<evidence type="ECO:0000313" key="2">
    <source>
        <dbReference type="EMBL" id="MBE4907865.1"/>
    </source>
</evidence>
<evidence type="ECO:0008006" key="4">
    <source>
        <dbReference type="Google" id="ProtNLM"/>
    </source>
</evidence>
<organism evidence="2 3">
    <name type="scientific">Litchfieldia luteola</name>
    <dbReference type="NCBI Taxonomy" id="682179"/>
    <lineage>
        <taxon>Bacteria</taxon>
        <taxon>Bacillati</taxon>
        <taxon>Bacillota</taxon>
        <taxon>Bacilli</taxon>
        <taxon>Bacillales</taxon>
        <taxon>Bacillaceae</taxon>
        <taxon>Litchfieldia</taxon>
    </lineage>
</organism>
<keyword evidence="1" id="KW-0472">Membrane</keyword>
<name>A0ABR9QHA0_9BACI</name>
<keyword evidence="1" id="KW-1133">Transmembrane helix</keyword>
<sequence length="152" mass="17470">MEKIMENLALEKDSTPKELLFEWDKHLSYLTLNKIKTKVTIDNPNLFIERRNHYLGLVPGRTKDQKLPLSNIAKLSVRKKINLFDILLGLTFIILGFAQPLFFIFAIITFWTGVSNKVIITTNLKSKFIIPTNSKENAQQLIEAINEIPVSK</sequence>
<proteinExistence type="predicted"/>
<dbReference type="Proteomes" id="UP001516662">
    <property type="component" value="Unassembled WGS sequence"/>
</dbReference>
<keyword evidence="3" id="KW-1185">Reference proteome</keyword>
<feature type="transmembrane region" description="Helical" evidence="1">
    <location>
        <begin position="86"/>
        <end position="111"/>
    </location>
</feature>
<evidence type="ECO:0000256" key="1">
    <source>
        <dbReference type="SAM" id="Phobius"/>
    </source>
</evidence>
<dbReference type="EMBL" id="JADCLJ010000018">
    <property type="protein sequence ID" value="MBE4907865.1"/>
    <property type="molecule type" value="Genomic_DNA"/>
</dbReference>